<feature type="region of interest" description="Disordered" evidence="1">
    <location>
        <begin position="340"/>
        <end position="369"/>
    </location>
</feature>
<dbReference type="InParanoid" id="K4AJ85"/>
<keyword evidence="4" id="KW-1185">Reference proteome</keyword>
<dbReference type="EMBL" id="AGNK02005773">
    <property type="status" value="NOT_ANNOTATED_CDS"/>
    <property type="molecule type" value="Genomic_DNA"/>
</dbReference>
<name>K4AJ85_SETIT</name>
<dbReference type="Pfam" id="PF04937">
    <property type="entry name" value="DUF659"/>
    <property type="match status" value="1"/>
</dbReference>
<feature type="domain" description="DUF659" evidence="2">
    <location>
        <begin position="31"/>
        <end position="108"/>
    </location>
</feature>
<evidence type="ECO:0000256" key="1">
    <source>
        <dbReference type="SAM" id="MobiDB-lite"/>
    </source>
</evidence>
<dbReference type="InterPro" id="IPR007021">
    <property type="entry name" value="DUF659"/>
</dbReference>
<evidence type="ECO:0000259" key="2">
    <source>
        <dbReference type="Pfam" id="PF04937"/>
    </source>
</evidence>
<dbReference type="PANTHER" id="PTHR32166">
    <property type="entry name" value="OSJNBA0013A04.12 PROTEIN"/>
    <property type="match status" value="1"/>
</dbReference>
<proteinExistence type="predicted"/>
<dbReference type="Gramene" id="KQK89608">
    <property type="protein sequence ID" value="KQK89608"/>
    <property type="gene ID" value="SETIT_038950mg"/>
</dbReference>
<evidence type="ECO:0000313" key="4">
    <source>
        <dbReference type="Proteomes" id="UP000004995"/>
    </source>
</evidence>
<dbReference type="Proteomes" id="UP000004995">
    <property type="component" value="Unassembled WGS sequence"/>
</dbReference>
<dbReference type="OMA" id="NDCAHAS"/>
<evidence type="ECO:0000313" key="3">
    <source>
        <dbReference type="EnsemblPlants" id="KQK89608"/>
    </source>
</evidence>
<dbReference type="InterPro" id="IPR012337">
    <property type="entry name" value="RNaseH-like_sf"/>
</dbReference>
<dbReference type="AlphaFoldDB" id="K4AJ85"/>
<accession>K4AJ85</accession>
<dbReference type="STRING" id="4555.K4AJ85"/>
<dbReference type="EnsemblPlants" id="KQK89608">
    <property type="protein sequence ID" value="KQK89608"/>
    <property type="gene ID" value="SETIT_038950mg"/>
</dbReference>
<organism evidence="3 4">
    <name type="scientific">Setaria italica</name>
    <name type="common">Foxtail millet</name>
    <name type="synonym">Panicum italicum</name>
    <dbReference type="NCBI Taxonomy" id="4555"/>
    <lineage>
        <taxon>Eukaryota</taxon>
        <taxon>Viridiplantae</taxon>
        <taxon>Streptophyta</taxon>
        <taxon>Embryophyta</taxon>
        <taxon>Tracheophyta</taxon>
        <taxon>Spermatophyta</taxon>
        <taxon>Magnoliopsida</taxon>
        <taxon>Liliopsida</taxon>
        <taxon>Poales</taxon>
        <taxon>Poaceae</taxon>
        <taxon>PACMAD clade</taxon>
        <taxon>Panicoideae</taxon>
        <taxon>Panicodae</taxon>
        <taxon>Paniceae</taxon>
        <taxon>Cenchrinae</taxon>
        <taxon>Setaria</taxon>
    </lineage>
</organism>
<dbReference type="eggNOG" id="ENOG502QUNQ">
    <property type="taxonomic scope" value="Eukaryota"/>
</dbReference>
<dbReference type="PANTHER" id="PTHR32166:SF74">
    <property type="entry name" value="OS05G0256350 PROTEIN"/>
    <property type="match status" value="1"/>
</dbReference>
<protein>
    <recommendedName>
        <fullName evidence="2">DUF659 domain-containing protein</fullName>
    </recommendedName>
</protein>
<reference evidence="3" key="2">
    <citation type="submission" date="2018-08" db="UniProtKB">
        <authorList>
            <consortium name="EnsemblPlants"/>
        </authorList>
    </citation>
    <scope>IDENTIFICATION</scope>
    <source>
        <strain evidence="3">Yugu1</strain>
    </source>
</reference>
<dbReference type="HOGENOM" id="CLU_038754_0_0_1"/>
<dbReference type="SUPFAM" id="SSF53098">
    <property type="entry name" value="Ribonuclease H-like"/>
    <property type="match status" value="1"/>
</dbReference>
<reference evidence="4" key="1">
    <citation type="journal article" date="2012" name="Nat. Biotechnol.">
        <title>Reference genome sequence of the model plant Setaria.</title>
        <authorList>
            <person name="Bennetzen J.L."/>
            <person name="Schmutz J."/>
            <person name="Wang H."/>
            <person name="Percifield R."/>
            <person name="Hawkins J."/>
            <person name="Pontaroli A.C."/>
            <person name="Estep M."/>
            <person name="Feng L."/>
            <person name="Vaughn J.N."/>
            <person name="Grimwood J."/>
            <person name="Jenkins J."/>
            <person name="Barry K."/>
            <person name="Lindquist E."/>
            <person name="Hellsten U."/>
            <person name="Deshpande S."/>
            <person name="Wang X."/>
            <person name="Wu X."/>
            <person name="Mitros T."/>
            <person name="Triplett J."/>
            <person name="Yang X."/>
            <person name="Ye C.Y."/>
            <person name="Mauro-Herrera M."/>
            <person name="Wang L."/>
            <person name="Li P."/>
            <person name="Sharma M."/>
            <person name="Sharma R."/>
            <person name="Ronald P.C."/>
            <person name="Panaud O."/>
            <person name="Kellogg E.A."/>
            <person name="Brutnell T.P."/>
            <person name="Doust A.N."/>
            <person name="Tuskan G.A."/>
            <person name="Rokhsar D."/>
            <person name="Devos K.M."/>
        </authorList>
    </citation>
    <scope>NUCLEOTIDE SEQUENCE [LARGE SCALE GENOMIC DNA]</scope>
    <source>
        <strain evidence="4">cv. Yugu1</strain>
    </source>
</reference>
<sequence length="369" mass="42309">MTKFLQANDLPPSVIDNRNFDALMETIAYLHLLRFMVYSVEGVFFLGFVDASYALDHANLLAELIEQWIEDTGKDKVVQVVTDNSHNLKAACTILMDKIPTLLWTPFKKYIQQAKRVTTFIYKHARFMLAMCEKMGEKDPVVPATTRYSTSFLTLERIYKHRDVMKSNLSVTQEGKNVRQIVLCTTFWNGVEDCMKASEPLLVLLRMVFAGLDLAKKKIRESFASNRGILEKVMDIVEQRWADQMEQKLYGATLFLNPNKFCDIKENDCAHASSLRKMFNDQLEGSKFEPLVLEGYEFEHEWVGIQAARLYNRDKLAWQLVEEVTGGSYTLEDHYRPRIDSGHGKVSGRPSGNEAPLGDPYASDADFWN</sequence>